<feature type="signal peptide" evidence="2">
    <location>
        <begin position="1"/>
        <end position="21"/>
    </location>
</feature>
<comment type="caution">
    <text evidence="3">The sequence shown here is derived from an EMBL/GenBank/DDBJ whole genome shotgun (WGS) entry which is preliminary data.</text>
</comment>
<protein>
    <recommendedName>
        <fullName evidence="5">Lipoprotein</fullName>
    </recommendedName>
</protein>
<dbReference type="PROSITE" id="PS51257">
    <property type="entry name" value="PROKAR_LIPOPROTEIN"/>
    <property type="match status" value="1"/>
</dbReference>
<gene>
    <name evidence="3" type="ORF">GT019_20510</name>
</gene>
<dbReference type="RefSeq" id="WP_161745070.1">
    <property type="nucleotide sequence ID" value="NZ_JAAAMV010000020.1"/>
</dbReference>
<feature type="chain" id="PRO_5046835585" description="Lipoprotein" evidence="2">
    <location>
        <begin position="22"/>
        <end position="239"/>
    </location>
</feature>
<keyword evidence="2" id="KW-0732">Signal</keyword>
<organism evidence="3 4">
    <name type="scientific">Paenibacillus glycinis</name>
    <dbReference type="NCBI Taxonomy" id="2697035"/>
    <lineage>
        <taxon>Bacteria</taxon>
        <taxon>Bacillati</taxon>
        <taxon>Bacillota</taxon>
        <taxon>Bacilli</taxon>
        <taxon>Bacillales</taxon>
        <taxon>Paenibacillaceae</taxon>
        <taxon>Paenibacillus</taxon>
    </lineage>
</organism>
<dbReference type="Proteomes" id="UP000665561">
    <property type="component" value="Unassembled WGS sequence"/>
</dbReference>
<name>A0ABW9XUD3_9BACL</name>
<evidence type="ECO:0008006" key="5">
    <source>
        <dbReference type="Google" id="ProtNLM"/>
    </source>
</evidence>
<evidence type="ECO:0000256" key="1">
    <source>
        <dbReference type="SAM" id="MobiDB-lite"/>
    </source>
</evidence>
<dbReference type="EMBL" id="JAAAMV010000020">
    <property type="protein sequence ID" value="NBD26263.1"/>
    <property type="molecule type" value="Genomic_DNA"/>
</dbReference>
<evidence type="ECO:0000313" key="3">
    <source>
        <dbReference type="EMBL" id="NBD26263.1"/>
    </source>
</evidence>
<keyword evidence="4" id="KW-1185">Reference proteome</keyword>
<evidence type="ECO:0000256" key="2">
    <source>
        <dbReference type="SAM" id="SignalP"/>
    </source>
</evidence>
<sequence length="239" mass="24311">MKSLQAKQAAIAAAAVLLAIAVTGCELDYAGPAGLDAAAGDAAAQAHHPDVRSDSPQKTYDTEDGSVVPVTDNLPDAGINAANSDATAESSGGKPGKSSPPAGKAEDAWHAETPKLLGVGIGDARASAVKKLGKPNDTYALDDEDGKLTVEEYAAFALGYTAAGAVKFVEVFDKTAAAGLGGLRIGDNEADAVKKLGKPDTHTSSVLAYKAKGALLKLDLDPRNSRILSIKLFSADDQP</sequence>
<feature type="compositionally biased region" description="Low complexity" evidence="1">
    <location>
        <begin position="90"/>
        <end position="103"/>
    </location>
</feature>
<evidence type="ECO:0000313" key="4">
    <source>
        <dbReference type="Proteomes" id="UP000665561"/>
    </source>
</evidence>
<reference evidence="3 4" key="1">
    <citation type="submission" date="2020-01" db="EMBL/GenBank/DDBJ databases">
        <title>Paenibacillus soybeanensis sp. nov. isolated from the nodules of soybean (Glycine max(L.) Merr).</title>
        <authorList>
            <person name="Wang H."/>
        </authorList>
    </citation>
    <scope>NUCLEOTIDE SEQUENCE [LARGE SCALE GENOMIC DNA]</scope>
    <source>
        <strain evidence="3 4">T1</strain>
    </source>
</reference>
<proteinExistence type="predicted"/>
<feature type="region of interest" description="Disordered" evidence="1">
    <location>
        <begin position="46"/>
        <end position="106"/>
    </location>
</feature>
<accession>A0ABW9XUD3</accession>